<evidence type="ECO:0000256" key="1">
    <source>
        <dbReference type="SAM" id="Phobius"/>
    </source>
</evidence>
<dbReference type="Gene3D" id="1.10.530.10">
    <property type="match status" value="1"/>
</dbReference>
<dbReference type="Proteomes" id="UP000542811">
    <property type="component" value="Unassembled WGS sequence"/>
</dbReference>
<reference evidence="3 4" key="1">
    <citation type="submission" date="2020-08" db="EMBL/GenBank/DDBJ databases">
        <title>Genomic Encyclopedia of Type Strains, Phase III (KMG-III): the genomes of soil and plant-associated and newly described type strains.</title>
        <authorList>
            <person name="Whitman W."/>
        </authorList>
    </citation>
    <scope>NUCLEOTIDE SEQUENCE [LARGE SCALE GENOMIC DNA]</scope>
    <source>
        <strain evidence="3 4">CECT 8280</strain>
    </source>
</reference>
<keyword evidence="1" id="KW-0812">Transmembrane</keyword>
<protein>
    <submittedName>
        <fullName evidence="3">Tape measure domain-containing protein</fullName>
    </submittedName>
</protein>
<dbReference type="InterPro" id="IPR013491">
    <property type="entry name" value="Tape_meas_N"/>
</dbReference>
<organism evidence="3 4">
    <name type="scientific">Rhizobium laguerreae</name>
    <dbReference type="NCBI Taxonomy" id="1076926"/>
    <lineage>
        <taxon>Bacteria</taxon>
        <taxon>Pseudomonadati</taxon>
        <taxon>Pseudomonadota</taxon>
        <taxon>Alphaproteobacteria</taxon>
        <taxon>Hyphomicrobiales</taxon>
        <taxon>Rhizobiaceae</taxon>
        <taxon>Rhizobium/Agrobacterium group</taxon>
        <taxon>Rhizobium</taxon>
    </lineage>
</organism>
<dbReference type="Pfam" id="PF20155">
    <property type="entry name" value="TMP_3"/>
    <property type="match status" value="1"/>
</dbReference>
<keyword evidence="1" id="KW-0472">Membrane</keyword>
<name>A0ABR6GGN5_9HYPH</name>
<accession>A0ABR6GGN5</accession>
<gene>
    <name evidence="3" type="ORF">FHS25_005191</name>
</gene>
<evidence type="ECO:0000313" key="3">
    <source>
        <dbReference type="EMBL" id="MBB3164688.1"/>
    </source>
</evidence>
<dbReference type="RefSeq" id="WP_077979590.1">
    <property type="nucleotide sequence ID" value="NZ_JACHXX010000008.1"/>
</dbReference>
<sequence length="1651" mass="174073">MAGKDIDLVIRARDKASNEIDKISKALKQNVEDQQSLARGASKTSDALGKLTADAAKFQNELSKLQSAGKVAAELDKATAAVGRMEGSLRSNAAELAKLARDSDAAAQAATRLKAQLAAEENALTGNKMALAASRKELTEVNKLVRQAEQNQIKYNKSLGTTPDHFVRPAAKSAGAFIAADLPAQKAAQAQINQQIREYENAIKQSADAIKGLRPQISSASSLQNQLGNEVTRTATALTNEREVLGQARNELASIRGVSAQAGEALGNVAITQDAVSAAAQRMSANLAAAKARIEGLSNVKVAAPSTTPVAAGGVDVQALAVQRRAVLEARREWVAAQSDVKSLAQQMRAAEAPTEALGAAFGAAQAKANLAKTAYQDQRDALAKLGGSARSSFRDLGRIAPAFQQTSTSMASASVQTSAFSRALAGIGKENTRTVSTLQSLRGEILSLTASYIGFQAAIGQIGGAVDSYKQLEAVQSRLGSVFNQDTGRVATEIGFLREQADRLGIAFGTLADEYGKFSVAAKSANLTNRDTRRIFLSVAEAARVNQLSVDQTSGVFLALTQMISKGKVSAEELRGQMSERLPAAFDIFAKAIGKSTAELDQMMQKGDVLADRSTLLKFSDELTRRFGPQLGASLMSLTTDLGRFQNDIQSSQAAVANGFVPALREVLQSIHAFSQSTDGQETFTSIGKAVGEVIKILAELPKYFDVITSAAKLFIAVKIADFFGGVAGKALQVAQSLRTFSAELTLIGPRTQAAANAQTVFGRTLAQSVSTLGSFRQSLLATTSQSALARAGVVGLAGAVGGLQTTLVVTAGAFRALLAAFGGPIGIALTAITYAVGTWLTSIGNATSALAEHKRQVDLIAAGYDNAKDKASDWAKSIPGATPAELINNRDQLKKQFGDIVGDAEELSRVLKYAFQDFAPDSSEIRQLNQLTDALKGVRDGSVSVQQLAGILSDISLKPAADGFKEIADQILALLHSAEDGKPGLDELSDAIAKAEALIRVQANTATDADKALLGLGKQAQETAQNLDYQGKTTAFNKLLVEIKENIPGLGDELKKLEALKGLEKQYKDALNLATTMGQVLDATKSYSDAVAGINTSFMQKQFDSLPDTRKGLIDRIIYKEGGQDGTGPSSSSARGIGQFTEGTWLPIFNELFPALRQLSDSAKLQYRANEAFARPVLEEFTKRNQLQLANAGVAPTDGNTYLAHFLGAGDAIKVVLANPDELAKNLVNPASVAANPTVIKDDTTARDLISWASQKMGGGSPIMAGGQTKQESFDENISGRVKAWKEEAEGRKESNREAVIARELAQAENEATKEGVTLTQAQRDAIREAAAAKYDSAHADEQLKANQQEGRDQLNDIIGLDQQRKTLLQEINMAQNAGDSGKTQELVTQLQGVNEQLTAAIPKALELARALGDEKMVAQLQRVQLNTAKVGSGLTAFGLSASNVQNLVGSFADGLVGAFDSFAQSVANGANAFQALGQAFLQFAADFLRQIATMILQQIILNALAGIGGPIGTAAKGLGGVAKVITGHTGGLVGSAAIGSGNMSRQIAPEWVSNIMRYHSGGIAGLRPDEVPAVLKKNEEVLTEQDPRHRFNAGGEKEGASGGGQAIKQVLVLDQRDLSNAMAGSHGEKVFITHIKNNAPTIRKMLGV</sequence>
<feature type="domain" description="Tape measure protein N-terminal" evidence="2">
    <location>
        <begin position="466"/>
        <end position="641"/>
    </location>
</feature>
<feature type="transmembrane region" description="Helical" evidence="1">
    <location>
        <begin position="818"/>
        <end position="842"/>
    </location>
</feature>
<dbReference type="PANTHER" id="PTHR45615:SF80">
    <property type="entry name" value="GRIP DOMAIN-CONTAINING PROTEIN"/>
    <property type="match status" value="1"/>
</dbReference>
<dbReference type="EMBL" id="JACHXX010000008">
    <property type="protein sequence ID" value="MBB3164688.1"/>
    <property type="molecule type" value="Genomic_DNA"/>
</dbReference>
<comment type="caution">
    <text evidence="3">The sequence shown here is derived from an EMBL/GenBank/DDBJ whole genome shotgun (WGS) entry which is preliminary data.</text>
</comment>
<dbReference type="PANTHER" id="PTHR45615">
    <property type="entry name" value="MYOSIN HEAVY CHAIN, NON-MUSCLE"/>
    <property type="match status" value="1"/>
</dbReference>
<keyword evidence="4" id="KW-1185">Reference proteome</keyword>
<proteinExistence type="predicted"/>
<dbReference type="NCBIfam" id="TIGR02675">
    <property type="entry name" value="tape_meas_nterm"/>
    <property type="match status" value="1"/>
</dbReference>
<keyword evidence="1" id="KW-1133">Transmembrane helix</keyword>
<evidence type="ECO:0000259" key="2">
    <source>
        <dbReference type="Pfam" id="PF20155"/>
    </source>
</evidence>
<feature type="transmembrane region" description="Helical" evidence="1">
    <location>
        <begin position="789"/>
        <end position="811"/>
    </location>
</feature>
<evidence type="ECO:0000313" key="4">
    <source>
        <dbReference type="Proteomes" id="UP000542811"/>
    </source>
</evidence>